<protein>
    <submittedName>
        <fullName evidence="2">DUF922 domain-containing protein</fullName>
    </submittedName>
</protein>
<feature type="chain" id="PRO_5024856050" evidence="1">
    <location>
        <begin position="18"/>
        <end position="181"/>
    </location>
</feature>
<evidence type="ECO:0000313" key="3">
    <source>
        <dbReference type="Proteomes" id="UP000234271"/>
    </source>
</evidence>
<dbReference type="AlphaFoldDB" id="A0A2N9YJH6"/>
<keyword evidence="3" id="KW-1185">Reference proteome</keyword>
<keyword evidence="1" id="KW-0732">Signal</keyword>
<dbReference type="Pfam" id="PF06037">
    <property type="entry name" value="DUF922"/>
    <property type="match status" value="1"/>
</dbReference>
<organism evidence="2 3">
    <name type="scientific">Beggiatoa leptomitoformis</name>
    <dbReference type="NCBI Taxonomy" id="288004"/>
    <lineage>
        <taxon>Bacteria</taxon>
        <taxon>Pseudomonadati</taxon>
        <taxon>Pseudomonadota</taxon>
        <taxon>Gammaproteobacteria</taxon>
        <taxon>Thiotrichales</taxon>
        <taxon>Thiotrichaceae</taxon>
        <taxon>Beggiatoa</taxon>
    </lineage>
</organism>
<sequence length="181" mass="20756">MKIFIVLLLLTASSVQATPVVDTETEYYVVDGKDARAIRADMNAKREGRYDAYTAWHVKWRFFWDKQPNTCTITKVKSTVSVKFTLPKLAEHTIANQDAKNRWNRYYHALIDHENGHRDFGVNAAKEIEAALLNMNSYKNCTILEKAANALAHKIVDEYIVDEKQYDIDTNHGLNNGAFFP</sequence>
<dbReference type="RefSeq" id="WP_062148056.1">
    <property type="nucleotide sequence ID" value="NZ_CP012373.2"/>
</dbReference>
<evidence type="ECO:0000313" key="2">
    <source>
        <dbReference type="EMBL" id="AUI70525.2"/>
    </source>
</evidence>
<accession>A0A2N9YJH6</accession>
<proteinExistence type="predicted"/>
<dbReference type="InterPro" id="IPR010321">
    <property type="entry name" value="DUF922"/>
</dbReference>
<gene>
    <name evidence="2" type="ORF">BLE401_04395</name>
</gene>
<evidence type="ECO:0000256" key="1">
    <source>
        <dbReference type="SAM" id="SignalP"/>
    </source>
</evidence>
<name>A0A2N9YJH6_9GAMM</name>
<dbReference type="OrthoDB" id="532520at2"/>
<reference evidence="3" key="1">
    <citation type="submission" date="2016-12" db="EMBL/GenBank/DDBJ databases">
        <title>Complete Genome Sequence of Beggiatoa leptomitiformis D-401.</title>
        <authorList>
            <person name="Fomenkov A."/>
            <person name="Vincze T."/>
            <person name="Grabovich M."/>
            <person name="Anton B.P."/>
            <person name="Dubinina G."/>
            <person name="Orlova M."/>
            <person name="Belousova E."/>
            <person name="Roberts R.J."/>
        </authorList>
    </citation>
    <scope>NUCLEOTIDE SEQUENCE [LARGE SCALE GENOMIC DNA]</scope>
    <source>
        <strain evidence="3">D-401</strain>
    </source>
</reference>
<feature type="signal peptide" evidence="1">
    <location>
        <begin position="1"/>
        <end position="17"/>
    </location>
</feature>
<dbReference type="EMBL" id="CP018889">
    <property type="protein sequence ID" value="AUI70525.2"/>
    <property type="molecule type" value="Genomic_DNA"/>
</dbReference>
<dbReference type="Proteomes" id="UP000234271">
    <property type="component" value="Chromosome"/>
</dbReference>